<keyword evidence="2" id="KW-1185">Reference proteome</keyword>
<comment type="caution">
    <text evidence="1">The sequence shown here is derived from an EMBL/GenBank/DDBJ whole genome shotgun (WGS) entry which is preliminary data.</text>
</comment>
<protein>
    <submittedName>
        <fullName evidence="1">Uncharacterized protein</fullName>
    </submittedName>
</protein>
<reference evidence="1" key="1">
    <citation type="journal article" date="2022" name="Int. J. Mol. Sci.">
        <title>Draft Genome of Tanacetum Coccineum: Genomic Comparison of Closely Related Tanacetum-Family Plants.</title>
        <authorList>
            <person name="Yamashiro T."/>
            <person name="Shiraishi A."/>
            <person name="Nakayama K."/>
            <person name="Satake H."/>
        </authorList>
    </citation>
    <scope>NUCLEOTIDE SEQUENCE</scope>
</reference>
<reference evidence="1" key="2">
    <citation type="submission" date="2022-01" db="EMBL/GenBank/DDBJ databases">
        <authorList>
            <person name="Yamashiro T."/>
            <person name="Shiraishi A."/>
            <person name="Satake H."/>
            <person name="Nakayama K."/>
        </authorList>
    </citation>
    <scope>NUCLEOTIDE SEQUENCE</scope>
</reference>
<gene>
    <name evidence="1" type="ORF">Tco_1002647</name>
</gene>
<sequence>MASTLQHNTYKEHATCNKENVIDMKLEEDDDLFEIDLEAVGKLPPPFYWESYLTATANTLFANCLVPIADVSSAVPMANNTKNPKQTWLGSGSRSDICVRGAEPFHNLALASSSGALGNLLQKTLVVSSSSFVQGK</sequence>
<evidence type="ECO:0000313" key="1">
    <source>
        <dbReference type="EMBL" id="GJT59114.1"/>
    </source>
</evidence>
<dbReference type="Proteomes" id="UP001151760">
    <property type="component" value="Unassembled WGS sequence"/>
</dbReference>
<name>A0ABQ5F7G6_9ASTR</name>
<evidence type="ECO:0000313" key="2">
    <source>
        <dbReference type="Proteomes" id="UP001151760"/>
    </source>
</evidence>
<dbReference type="EMBL" id="BQNB010017080">
    <property type="protein sequence ID" value="GJT59114.1"/>
    <property type="molecule type" value="Genomic_DNA"/>
</dbReference>
<proteinExistence type="predicted"/>
<accession>A0ABQ5F7G6</accession>
<organism evidence="1 2">
    <name type="scientific">Tanacetum coccineum</name>
    <dbReference type="NCBI Taxonomy" id="301880"/>
    <lineage>
        <taxon>Eukaryota</taxon>
        <taxon>Viridiplantae</taxon>
        <taxon>Streptophyta</taxon>
        <taxon>Embryophyta</taxon>
        <taxon>Tracheophyta</taxon>
        <taxon>Spermatophyta</taxon>
        <taxon>Magnoliopsida</taxon>
        <taxon>eudicotyledons</taxon>
        <taxon>Gunneridae</taxon>
        <taxon>Pentapetalae</taxon>
        <taxon>asterids</taxon>
        <taxon>campanulids</taxon>
        <taxon>Asterales</taxon>
        <taxon>Asteraceae</taxon>
        <taxon>Asteroideae</taxon>
        <taxon>Anthemideae</taxon>
        <taxon>Anthemidinae</taxon>
        <taxon>Tanacetum</taxon>
    </lineage>
</organism>